<name>A0ABM4C3F7_HYDVU</name>
<dbReference type="InterPro" id="IPR011547">
    <property type="entry name" value="SLC26A/SulP_dom"/>
</dbReference>
<feature type="transmembrane region" description="Helical" evidence="5">
    <location>
        <begin position="108"/>
        <end position="131"/>
    </location>
</feature>
<reference evidence="8" key="1">
    <citation type="submission" date="2025-08" db="UniProtKB">
        <authorList>
            <consortium name="RefSeq"/>
        </authorList>
    </citation>
    <scope>IDENTIFICATION</scope>
</reference>
<protein>
    <submittedName>
        <fullName evidence="8">Sodium-independent sulfate anion transporter</fullName>
    </submittedName>
</protein>
<evidence type="ECO:0000256" key="3">
    <source>
        <dbReference type="ARBA" id="ARBA00022989"/>
    </source>
</evidence>
<evidence type="ECO:0000313" key="8">
    <source>
        <dbReference type="RefSeq" id="XP_065656071.1"/>
    </source>
</evidence>
<evidence type="ECO:0000256" key="1">
    <source>
        <dbReference type="ARBA" id="ARBA00004141"/>
    </source>
</evidence>
<keyword evidence="3 5" id="KW-1133">Transmembrane helix</keyword>
<proteinExistence type="predicted"/>
<evidence type="ECO:0000313" key="7">
    <source>
        <dbReference type="Proteomes" id="UP001652625"/>
    </source>
</evidence>
<feature type="transmembrane region" description="Helical" evidence="5">
    <location>
        <begin position="299"/>
        <end position="318"/>
    </location>
</feature>
<feature type="transmembrane region" description="Helical" evidence="5">
    <location>
        <begin position="186"/>
        <end position="206"/>
    </location>
</feature>
<dbReference type="Pfam" id="PF00916">
    <property type="entry name" value="Sulfate_transp"/>
    <property type="match status" value="1"/>
</dbReference>
<evidence type="ECO:0000256" key="5">
    <source>
        <dbReference type="SAM" id="Phobius"/>
    </source>
</evidence>
<feature type="transmembrane region" description="Helical" evidence="5">
    <location>
        <begin position="368"/>
        <end position="388"/>
    </location>
</feature>
<dbReference type="Proteomes" id="UP001652625">
    <property type="component" value="Chromosome 06"/>
</dbReference>
<dbReference type="RefSeq" id="XP_065656071.1">
    <property type="nucleotide sequence ID" value="XM_065799999.1"/>
</dbReference>
<accession>A0ABM4C3F7</accession>
<comment type="subcellular location">
    <subcellularLocation>
        <location evidence="1">Membrane</location>
        <topology evidence="1">Multi-pass membrane protein</topology>
    </subcellularLocation>
</comment>
<evidence type="ECO:0000259" key="6">
    <source>
        <dbReference type="Pfam" id="PF00916"/>
    </source>
</evidence>
<dbReference type="PANTHER" id="PTHR11814">
    <property type="entry name" value="SULFATE TRANSPORTER"/>
    <property type="match status" value="1"/>
</dbReference>
<feature type="transmembrane region" description="Helical" evidence="5">
    <location>
        <begin position="143"/>
        <end position="163"/>
    </location>
</feature>
<evidence type="ECO:0000256" key="2">
    <source>
        <dbReference type="ARBA" id="ARBA00022692"/>
    </source>
</evidence>
<dbReference type="InterPro" id="IPR001902">
    <property type="entry name" value="SLC26A/SulP_fam"/>
</dbReference>
<dbReference type="Gene3D" id="3.30.750.24">
    <property type="entry name" value="STAS domain"/>
    <property type="match status" value="1"/>
</dbReference>
<feature type="transmembrane region" description="Helical" evidence="5">
    <location>
        <begin position="38"/>
        <end position="59"/>
    </location>
</feature>
<feature type="transmembrane region" description="Helical" evidence="5">
    <location>
        <begin position="227"/>
        <end position="250"/>
    </location>
</feature>
<dbReference type="GeneID" id="100199675"/>
<keyword evidence="7" id="KW-1185">Reference proteome</keyword>
<feature type="domain" description="SLC26A/SulP transporter" evidence="6">
    <location>
        <begin position="34"/>
        <end position="428"/>
    </location>
</feature>
<feature type="transmembrane region" description="Helical" evidence="5">
    <location>
        <begin position="424"/>
        <end position="455"/>
    </location>
</feature>
<organism evidence="7 8">
    <name type="scientific">Hydra vulgaris</name>
    <name type="common">Hydra</name>
    <name type="synonym">Hydra attenuata</name>
    <dbReference type="NCBI Taxonomy" id="6087"/>
    <lineage>
        <taxon>Eukaryota</taxon>
        <taxon>Metazoa</taxon>
        <taxon>Cnidaria</taxon>
        <taxon>Hydrozoa</taxon>
        <taxon>Hydroidolina</taxon>
        <taxon>Anthoathecata</taxon>
        <taxon>Aplanulata</taxon>
        <taxon>Hydridae</taxon>
        <taxon>Hydra</taxon>
    </lineage>
</organism>
<keyword evidence="4 5" id="KW-0472">Membrane</keyword>
<dbReference type="InterPro" id="IPR036513">
    <property type="entry name" value="STAS_dom_sf"/>
</dbReference>
<evidence type="ECO:0000256" key="4">
    <source>
        <dbReference type="ARBA" id="ARBA00023136"/>
    </source>
</evidence>
<sequence>MDVFNKVCQINWLKWIKSFFPILIWLPQYNLQKLRKDIIAGITVGVMVIPQSMAFANLANLSSEYGLYASFTPGIIYCIFGTSRHINIGPTVTMALFSTRFNPTFHPIGASFLGLLTGFALVIMAIFRLAFVTKFFPHHVISAFVSATSIIAVITQLPSLFGIKDAPSNAFLIIAHIFKKIKLTNIWDLSLGLASILFLFFFMWLSKKNLFLTSKRYINLKALLKKIIWFLCASRMALLCLCATNVVYIFHFKKIPHKFSLGKKIPSGLPRVQIPFQSVDINNKTVTASDFLDNFGTSIIVLPIVQFIFQISIGKSFARKFNYKIDSTQELIALGLSNSIGSFFGAWPVCASFSRSAVNAMCGAETPFAGVFSSLVVLLAMEFLTPVFYFIPKSALAAMIIMAVVLMIEPHVPRSIWKLNKLDLIPYFVAFGASFYYLEAGLLSGTAVSLLIILYREAKPRHVVKNSSLKSSVILLYNSNLTYPGVESLGENIYSIIRNQKYIKSLKLDMSNSSQLDYSALKDMKSLQSELSEISVTLGFTNFSCDYIKAQFIKAGLIPAQNEAAENNDEDDGDASAQFSESVQNKNFETNVLITNSDINVTYGLPNHSSTSDFKDACFYSSNDPIVIIENQKKIDNQTTAL</sequence>
<feature type="transmembrane region" description="Helical" evidence="5">
    <location>
        <begin position="395"/>
        <end position="412"/>
    </location>
</feature>
<gene>
    <name evidence="8" type="primary">LOC100199675</name>
</gene>
<keyword evidence="2 5" id="KW-0812">Transmembrane</keyword>